<gene>
    <name evidence="2" type="ORF">HW542_13400</name>
</gene>
<evidence type="ECO:0000256" key="1">
    <source>
        <dbReference type="SAM" id="MobiDB-lite"/>
    </source>
</evidence>
<organism evidence="2 3">
    <name type="scientific">Asaia spathodeae</name>
    <dbReference type="NCBI Taxonomy" id="657016"/>
    <lineage>
        <taxon>Bacteria</taxon>
        <taxon>Pseudomonadati</taxon>
        <taxon>Pseudomonadota</taxon>
        <taxon>Alphaproteobacteria</taxon>
        <taxon>Acetobacterales</taxon>
        <taxon>Acetobacteraceae</taxon>
        <taxon>Asaia</taxon>
    </lineage>
</organism>
<protein>
    <recommendedName>
        <fullName evidence="4">Lipoprotein</fullName>
    </recommendedName>
</protein>
<dbReference type="EMBL" id="JABXXV010000008">
    <property type="protein sequence ID" value="NVN47796.1"/>
    <property type="molecule type" value="Genomic_DNA"/>
</dbReference>
<dbReference type="RefSeq" id="WP_267311172.1">
    <property type="nucleotide sequence ID" value="NZ_JABXXT010000015.1"/>
</dbReference>
<feature type="region of interest" description="Disordered" evidence="1">
    <location>
        <begin position="31"/>
        <end position="67"/>
    </location>
</feature>
<evidence type="ECO:0000313" key="2">
    <source>
        <dbReference type="EMBL" id="NVN47796.1"/>
    </source>
</evidence>
<proteinExistence type="predicted"/>
<name>A0ABX2P796_9PROT</name>
<keyword evidence="3" id="KW-1185">Reference proteome</keyword>
<accession>A0ABX2P796</accession>
<sequence length="67" mass="7015">MRVLSLYGVILTLTACSHPHPPQDDSRAALLRPVASTGSAPSKDAPPSDHKPHGHMYMGSGMGASHL</sequence>
<evidence type="ECO:0008006" key="4">
    <source>
        <dbReference type="Google" id="ProtNLM"/>
    </source>
</evidence>
<dbReference type="PROSITE" id="PS51257">
    <property type="entry name" value="PROKAR_LIPOPROTEIN"/>
    <property type="match status" value="1"/>
</dbReference>
<dbReference type="Proteomes" id="UP001516351">
    <property type="component" value="Unassembled WGS sequence"/>
</dbReference>
<comment type="caution">
    <text evidence="2">The sequence shown here is derived from an EMBL/GenBank/DDBJ whole genome shotgun (WGS) entry which is preliminary data.</text>
</comment>
<reference evidence="2 3" key="1">
    <citation type="submission" date="2020-06" db="EMBL/GenBank/DDBJ databases">
        <title>Synonyms of Asaia species.</title>
        <authorList>
            <person name="Sombolestani A."/>
        </authorList>
    </citation>
    <scope>NUCLEOTIDE SEQUENCE [LARGE SCALE GENOMIC DNA]</scope>
    <source>
        <strain evidence="2 3">LMG 27047</strain>
    </source>
</reference>
<evidence type="ECO:0000313" key="3">
    <source>
        <dbReference type="Proteomes" id="UP001516351"/>
    </source>
</evidence>